<keyword evidence="9" id="KW-0156">Chromatin regulator</keyword>
<evidence type="ECO:0000256" key="4">
    <source>
        <dbReference type="ARBA" id="ARBA00022691"/>
    </source>
</evidence>
<dbReference type="InterPro" id="IPR011011">
    <property type="entry name" value="Znf_FYVE_PHD"/>
</dbReference>
<dbReference type="AlphaFoldDB" id="A0A833VIK4"/>
<dbReference type="EMBL" id="SWLB01000003">
    <property type="protein sequence ID" value="KAF3339566.1"/>
    <property type="molecule type" value="Genomic_DNA"/>
</dbReference>
<dbReference type="InterPro" id="IPR001965">
    <property type="entry name" value="Znf_PHD"/>
</dbReference>
<dbReference type="SMART" id="SM00249">
    <property type="entry name" value="PHD"/>
    <property type="match status" value="3"/>
</dbReference>
<keyword evidence="4" id="KW-0949">S-adenosyl-L-methionine</keyword>
<evidence type="ECO:0000256" key="6">
    <source>
        <dbReference type="ARBA" id="ARBA00022737"/>
    </source>
</evidence>
<evidence type="ECO:0000256" key="9">
    <source>
        <dbReference type="ARBA" id="ARBA00022853"/>
    </source>
</evidence>
<evidence type="ECO:0000259" key="18">
    <source>
        <dbReference type="PROSITE" id="PS50868"/>
    </source>
</evidence>
<feature type="domain" description="SET" evidence="16">
    <location>
        <begin position="881"/>
        <end position="998"/>
    </location>
</feature>
<dbReference type="GO" id="GO:0006357">
    <property type="term" value="P:regulation of transcription by RNA polymerase II"/>
    <property type="evidence" value="ECO:0007669"/>
    <property type="project" value="TreeGrafter"/>
</dbReference>
<feature type="domain" description="PHD-type" evidence="19">
    <location>
        <begin position="641"/>
        <end position="756"/>
    </location>
</feature>
<dbReference type="OrthoDB" id="308383at2759"/>
<keyword evidence="3 20" id="KW-0808">Transferase</keyword>
<evidence type="ECO:0000313" key="21">
    <source>
        <dbReference type="Proteomes" id="UP000623129"/>
    </source>
</evidence>
<dbReference type="GO" id="GO:0032259">
    <property type="term" value="P:methylation"/>
    <property type="evidence" value="ECO:0007669"/>
    <property type="project" value="UniProtKB-KW"/>
</dbReference>
<keyword evidence="5" id="KW-0479">Metal-binding</keyword>
<feature type="compositionally biased region" description="Basic and acidic residues" evidence="14">
    <location>
        <begin position="1"/>
        <end position="10"/>
    </location>
</feature>
<feature type="domain" description="Post-SET" evidence="18">
    <location>
        <begin position="1007"/>
        <end position="1023"/>
    </location>
</feature>
<dbReference type="InterPro" id="IPR019787">
    <property type="entry name" value="Znf_PHD-finger"/>
</dbReference>
<accession>A0A833VIK4</accession>
<dbReference type="Gene3D" id="3.30.40.10">
    <property type="entry name" value="Zinc/RING finger domain, C3HC4 (zinc finger)"/>
    <property type="match status" value="3"/>
</dbReference>
<keyword evidence="2 20" id="KW-0489">Methyltransferase</keyword>
<dbReference type="InterPro" id="IPR050701">
    <property type="entry name" value="Histone_Mod_Regulator"/>
</dbReference>
<dbReference type="SMART" id="SM00508">
    <property type="entry name" value="PostSET"/>
    <property type="match status" value="1"/>
</dbReference>
<evidence type="ECO:0000259" key="17">
    <source>
        <dbReference type="PROSITE" id="PS50812"/>
    </source>
</evidence>
<dbReference type="InterPro" id="IPR019786">
    <property type="entry name" value="Zinc_finger_PHD-type_CS"/>
</dbReference>
<dbReference type="PROSITE" id="PS01359">
    <property type="entry name" value="ZF_PHD_1"/>
    <property type="match status" value="1"/>
</dbReference>
<keyword evidence="10" id="KW-0539">Nucleus</keyword>
<dbReference type="PROSITE" id="PS51566">
    <property type="entry name" value="SAM_MT43_TRX_MLL"/>
    <property type="match status" value="1"/>
</dbReference>
<evidence type="ECO:0000256" key="11">
    <source>
        <dbReference type="ARBA" id="ARBA00052314"/>
    </source>
</evidence>
<evidence type="ECO:0000259" key="15">
    <source>
        <dbReference type="PROSITE" id="PS50016"/>
    </source>
</evidence>
<dbReference type="GO" id="GO:0048188">
    <property type="term" value="C:Set1C/COMPASS complex"/>
    <property type="evidence" value="ECO:0007669"/>
    <property type="project" value="UniProtKB-ARBA"/>
</dbReference>
<feature type="domain" description="PHD-type" evidence="15">
    <location>
        <begin position="587"/>
        <end position="638"/>
    </location>
</feature>
<evidence type="ECO:0000259" key="16">
    <source>
        <dbReference type="PROSITE" id="PS50280"/>
    </source>
</evidence>
<evidence type="ECO:0000313" key="20">
    <source>
        <dbReference type="EMBL" id="KAF3339566.1"/>
    </source>
</evidence>
<evidence type="ECO:0000256" key="2">
    <source>
        <dbReference type="ARBA" id="ARBA00022603"/>
    </source>
</evidence>
<organism evidence="20 21">
    <name type="scientific">Carex littledalei</name>
    <dbReference type="NCBI Taxonomy" id="544730"/>
    <lineage>
        <taxon>Eukaryota</taxon>
        <taxon>Viridiplantae</taxon>
        <taxon>Streptophyta</taxon>
        <taxon>Embryophyta</taxon>
        <taxon>Tracheophyta</taxon>
        <taxon>Spermatophyta</taxon>
        <taxon>Magnoliopsida</taxon>
        <taxon>Liliopsida</taxon>
        <taxon>Poales</taxon>
        <taxon>Cyperaceae</taxon>
        <taxon>Cyperoideae</taxon>
        <taxon>Cariceae</taxon>
        <taxon>Carex</taxon>
        <taxon>Carex subgen. Euthyceras</taxon>
    </lineage>
</organism>
<sequence length="1023" mass="116563">MIIKRSERARLASRKRPPNAGPTSHVSGDFRRRKRRKDFLDEPFPVELLGDVSVPDSPYELLFGIPGDDDSLSSSPPPSPTPPPSSLRPPPVVRTSRGRARALPSRFNDSVLLDPWKKEKESEKDKKSKKKLVDHDYDAATDDSYQKDPDFDVILPDLLSVQDEEERYRACRNFGKRKYTPAISGTKLTTSLPPPPTKNGVHVVKRKRSLCVQIGEEREVEFVYGDVVWGKKGKKHAAWPGIVIDPMQYAPEAIRVPRVPGALCLMFFGYSEVGNDREYSWVKLEGIFPFLDNVDRFQGQTELYGRKPSGLRLAIEEAFLAERGFLGGKFDATSTFGQPAKCDYSVRGGEETSCSDRDEDSHSHIQNGKSELHCERCASSLDKNASFGEQLVCSNCTKVPKLGKKCIICKKGRRRVGSTRWVCCRGCKAFVHAECDKKLSKIKDIRNISYSCPNCRNFNADSSKTNSQARYFLGSQSLWQQPTKDKLIVRCYGMEGTYVPDHELISCHCGPCKRQMFTYTEWERHAGCKSKNWRSTIRVITPPMPLGKWIERYQANQVKRLSPKMRKQKILAALNEPYDPVLAKWTTERCAICRWVEDWDYNKIIICIRCQIAVHQECYGVRGTQDFTSWVCRACETPDIKRECCLCPVKGGALKPTDIDSLWVHVTCAWFQPQVSFASDETMEPAVGILNIAPITFRKICVICRQIHGSCTQCNRCSTHYHAMCASRAGYTMELHWLEKNRKQITKKVSYCAEHRPPNPDNVLIIKTPSGVFSSRKLTKPKEKKGGLRLIRKDAPVENPLPPLPSQEIEEEQEGCARCRVYKKKEIKRTSEGAIAHRIRGPTHHSWDEIARLNPLKKEKDPESFSTFKERLHYLQLTEHTRVCFGRSGIHGWGLFARRNIQEGEMVLEYRGEQVRGIVADLREAQYRREGKDCYLFKISEEVVVDATDKGNVARLINHSCHPNCYARIMSVGHDESRIVLIAKKNVDAREELTYDYLFDPDEGEDLKVPCLCGAPNCRKFMN</sequence>
<feature type="compositionally biased region" description="Pro residues" evidence="14">
    <location>
        <begin position="75"/>
        <end position="92"/>
    </location>
</feature>
<dbReference type="PANTHER" id="PTHR13793">
    <property type="entry name" value="PHD FINGER PROTEINS"/>
    <property type="match status" value="1"/>
</dbReference>
<dbReference type="PROSITE" id="PS50016">
    <property type="entry name" value="ZF_PHD_2"/>
    <property type="match status" value="1"/>
</dbReference>
<dbReference type="Gene3D" id="2.170.270.10">
    <property type="entry name" value="SET domain"/>
    <property type="match status" value="1"/>
</dbReference>
<dbReference type="Pfam" id="PF13832">
    <property type="entry name" value="zf-HC5HC2H_2"/>
    <property type="match status" value="1"/>
</dbReference>
<dbReference type="FunFam" id="2.170.270.10:FF:000058">
    <property type="entry name" value="Histone-lysine N-methyltransferase"/>
    <property type="match status" value="1"/>
</dbReference>
<dbReference type="Proteomes" id="UP000623129">
    <property type="component" value="Unassembled WGS sequence"/>
</dbReference>
<dbReference type="GO" id="GO:0008270">
    <property type="term" value="F:zinc ion binding"/>
    <property type="evidence" value="ECO:0007669"/>
    <property type="project" value="UniProtKB-KW"/>
</dbReference>
<keyword evidence="8" id="KW-0862">Zinc</keyword>
<evidence type="ECO:0000256" key="3">
    <source>
        <dbReference type="ARBA" id="ARBA00022679"/>
    </source>
</evidence>
<evidence type="ECO:0000256" key="8">
    <source>
        <dbReference type="ARBA" id="ARBA00022833"/>
    </source>
</evidence>
<name>A0A833VIK4_9POAL</name>
<dbReference type="SMART" id="SM00317">
    <property type="entry name" value="SET"/>
    <property type="match status" value="1"/>
</dbReference>
<dbReference type="SUPFAM" id="SSF57903">
    <property type="entry name" value="FYVE/PHD zinc finger"/>
    <property type="match status" value="2"/>
</dbReference>
<dbReference type="InterPro" id="IPR013083">
    <property type="entry name" value="Znf_RING/FYVE/PHD"/>
</dbReference>
<evidence type="ECO:0000256" key="7">
    <source>
        <dbReference type="ARBA" id="ARBA00022771"/>
    </source>
</evidence>
<dbReference type="InterPro" id="IPR003616">
    <property type="entry name" value="Post-SET_dom"/>
</dbReference>
<dbReference type="InterPro" id="IPR000313">
    <property type="entry name" value="PWWP_dom"/>
</dbReference>
<dbReference type="SUPFAM" id="SSF63748">
    <property type="entry name" value="Tudor/PWWP/MBT"/>
    <property type="match status" value="1"/>
</dbReference>
<dbReference type="SUPFAM" id="SSF82199">
    <property type="entry name" value="SET domain"/>
    <property type="match status" value="1"/>
</dbReference>
<dbReference type="InterPro" id="IPR046341">
    <property type="entry name" value="SET_dom_sf"/>
</dbReference>
<evidence type="ECO:0000259" key="19">
    <source>
        <dbReference type="PROSITE" id="PS51805"/>
    </source>
</evidence>
<evidence type="ECO:0000256" key="12">
    <source>
        <dbReference type="ARBA" id="ARBA00054897"/>
    </source>
</evidence>
<dbReference type="PANTHER" id="PTHR13793:SF159">
    <property type="entry name" value="HISTONE-LYSINE N-METHYLTRANSFERASE ATX3"/>
    <property type="match status" value="1"/>
</dbReference>
<reference evidence="20" key="1">
    <citation type="submission" date="2020-01" db="EMBL/GenBank/DDBJ databases">
        <title>Genome sequence of Kobresia littledalei, the first chromosome-level genome in the family Cyperaceae.</title>
        <authorList>
            <person name="Qu G."/>
        </authorList>
    </citation>
    <scope>NUCLEOTIDE SEQUENCE</scope>
    <source>
        <strain evidence="20">C.B.Clarke</strain>
        <tissue evidence="20">Leaf</tissue>
    </source>
</reference>
<keyword evidence="7 13" id="KW-0863">Zinc-finger</keyword>
<dbReference type="CDD" id="cd15495">
    <property type="entry name" value="PHD_ATX3_4_5_like"/>
    <property type="match status" value="1"/>
</dbReference>
<comment type="caution">
    <text evidence="20">The sequence shown here is derived from an EMBL/GenBank/DDBJ whole genome shotgun (WGS) entry which is preliminary data.</text>
</comment>
<evidence type="ECO:0000256" key="1">
    <source>
        <dbReference type="ARBA" id="ARBA00004123"/>
    </source>
</evidence>
<dbReference type="GO" id="GO:0006325">
    <property type="term" value="P:chromatin organization"/>
    <property type="evidence" value="ECO:0007669"/>
    <property type="project" value="UniProtKB-KW"/>
</dbReference>
<dbReference type="InterPro" id="IPR034732">
    <property type="entry name" value="EPHD"/>
</dbReference>
<dbReference type="Pfam" id="PF00856">
    <property type="entry name" value="SET"/>
    <property type="match status" value="1"/>
</dbReference>
<dbReference type="InterPro" id="IPR001214">
    <property type="entry name" value="SET_dom"/>
</dbReference>
<feature type="region of interest" description="Disordered" evidence="14">
    <location>
        <begin position="1"/>
        <end position="105"/>
    </location>
</feature>
<dbReference type="PROSITE" id="PS50280">
    <property type="entry name" value="SET"/>
    <property type="match status" value="1"/>
</dbReference>
<keyword evidence="6" id="KW-0677">Repeat</keyword>
<proteinExistence type="predicted"/>
<evidence type="ECO:0000256" key="13">
    <source>
        <dbReference type="PROSITE-ProRule" id="PRU00146"/>
    </source>
</evidence>
<evidence type="ECO:0000256" key="14">
    <source>
        <dbReference type="SAM" id="MobiDB-lite"/>
    </source>
</evidence>
<feature type="domain" description="PWWP" evidence="17">
    <location>
        <begin position="224"/>
        <end position="293"/>
    </location>
</feature>
<dbReference type="InterPro" id="IPR042011">
    <property type="entry name" value="ATX3/4/5_PHD"/>
</dbReference>
<keyword evidence="21" id="KW-1185">Reference proteome</keyword>
<dbReference type="PROSITE" id="PS51805">
    <property type="entry name" value="EPHD"/>
    <property type="match status" value="1"/>
</dbReference>
<comment type="function">
    <text evidence="12">Histone methyltransferase.</text>
</comment>
<dbReference type="FunFam" id="3.30.40.10:FF:000464">
    <property type="entry name" value="Histone-lysine N-methyltransferase"/>
    <property type="match status" value="1"/>
</dbReference>
<dbReference type="Pfam" id="PF00855">
    <property type="entry name" value="PWWP"/>
    <property type="match status" value="1"/>
</dbReference>
<dbReference type="CDD" id="cd20143">
    <property type="entry name" value="PWWP_AtATX3-like"/>
    <property type="match status" value="1"/>
</dbReference>
<dbReference type="GO" id="GO:0008168">
    <property type="term" value="F:methyltransferase activity"/>
    <property type="evidence" value="ECO:0007669"/>
    <property type="project" value="UniProtKB-KW"/>
</dbReference>
<protein>
    <submittedName>
        <fullName evidence="20">Histone-lysine N-methyltransferase ATX4-like isoform X1</fullName>
    </submittedName>
</protein>
<gene>
    <name evidence="20" type="ORF">FCM35_KLT15337</name>
</gene>
<dbReference type="Gene3D" id="2.30.30.140">
    <property type="match status" value="1"/>
</dbReference>
<comment type="subcellular location">
    <subcellularLocation>
        <location evidence="1">Nucleus</location>
    </subcellularLocation>
</comment>
<evidence type="ECO:0000256" key="10">
    <source>
        <dbReference type="ARBA" id="ARBA00023242"/>
    </source>
</evidence>
<evidence type="ECO:0000256" key="5">
    <source>
        <dbReference type="ARBA" id="ARBA00022723"/>
    </source>
</evidence>
<dbReference type="InterPro" id="IPR025780">
    <property type="entry name" value="Hist-Lys_N-MeTrfase_ATX"/>
</dbReference>
<dbReference type="Pfam" id="PF13831">
    <property type="entry name" value="PHD_2"/>
    <property type="match status" value="1"/>
</dbReference>
<dbReference type="PROSITE" id="PS50812">
    <property type="entry name" value="PWWP"/>
    <property type="match status" value="1"/>
</dbReference>
<comment type="catalytic activity">
    <reaction evidence="11">
        <text>L-lysyl-[histone] + S-adenosyl-L-methionine = N(6)-methyl-L-lysyl-[histone] + S-adenosyl-L-homocysteine + H(+)</text>
        <dbReference type="Rhea" id="RHEA:10024"/>
        <dbReference type="Rhea" id="RHEA-COMP:9845"/>
        <dbReference type="Rhea" id="RHEA-COMP:9846"/>
        <dbReference type="ChEBI" id="CHEBI:15378"/>
        <dbReference type="ChEBI" id="CHEBI:29969"/>
        <dbReference type="ChEBI" id="CHEBI:57856"/>
        <dbReference type="ChEBI" id="CHEBI:59789"/>
        <dbReference type="ChEBI" id="CHEBI:61929"/>
    </reaction>
</comment>
<dbReference type="PROSITE" id="PS50868">
    <property type="entry name" value="POST_SET"/>
    <property type="match status" value="1"/>
</dbReference>
<dbReference type="CDD" id="cd15517">
    <property type="entry name" value="PHD_TCF19_like"/>
    <property type="match status" value="1"/>
</dbReference>
<dbReference type="CDD" id="cd10518">
    <property type="entry name" value="SET_SETD1-like"/>
    <property type="match status" value="1"/>
</dbReference>